<organism evidence="10">
    <name type="scientific">Amphora coffeiformis</name>
    <dbReference type="NCBI Taxonomy" id="265554"/>
    <lineage>
        <taxon>Eukaryota</taxon>
        <taxon>Sar</taxon>
        <taxon>Stramenopiles</taxon>
        <taxon>Ochrophyta</taxon>
        <taxon>Bacillariophyta</taxon>
        <taxon>Bacillariophyceae</taxon>
        <taxon>Bacillariophycidae</taxon>
        <taxon>Thalassiophysales</taxon>
        <taxon>Catenulaceae</taxon>
        <taxon>Amphora</taxon>
    </lineage>
</organism>
<dbReference type="SUPFAM" id="SSF81338">
    <property type="entry name" value="Aquaporin-like"/>
    <property type="match status" value="1"/>
</dbReference>
<evidence type="ECO:0000256" key="9">
    <source>
        <dbReference type="SAM" id="SignalP"/>
    </source>
</evidence>
<sequence length="411" mass="44208">MTMKTSIMTMKTSSNRHLTLLLLGLVTTSPGATGFQSSRRAAAFQRIQRSRRDPALISVTGVVRKTRGGAASPPILSTTSFVNEQDELDTYDYHTIPQDTSLTNNPDIDTNPNVTVEYRGGGQPGLTWWRYIIPSRHMLPELLGEAFGTFLLMQLSLGIVVSSVITDSLTGVFPIGILTGMSITTAVAAVSSKCAAHFNPAITWAMCLYRKFGWSRMIPYTVSQLFGATLAAVVNYGLYSGHIRQFEAAKSITRASLEGIASAKMTACYYSTPLVTPMAAFLAETFAAFSLAAVVFAVTSQNNKQAKGLFNPPIIGSAVALIIATIGPISGASMNPARELGPRLILKAFGWSTAAFHQIGTYMIAPIVGATLGGLFVDKFLYGTNNYEVEEGVLEDGSAVKMDMKSQRKQI</sequence>
<dbReference type="InterPro" id="IPR050363">
    <property type="entry name" value="MIP/Aquaporin"/>
</dbReference>
<keyword evidence="3 7" id="KW-0813">Transport</keyword>
<dbReference type="PRINTS" id="PR00783">
    <property type="entry name" value="MINTRINSICP"/>
</dbReference>
<evidence type="ECO:0000256" key="5">
    <source>
        <dbReference type="ARBA" id="ARBA00022989"/>
    </source>
</evidence>
<keyword evidence="9" id="KW-0732">Signal</keyword>
<name>A0A7S3KXG3_9STRA</name>
<evidence type="ECO:0000313" key="10">
    <source>
        <dbReference type="EMBL" id="CAE0403961.1"/>
    </source>
</evidence>
<evidence type="ECO:0000256" key="4">
    <source>
        <dbReference type="ARBA" id="ARBA00022692"/>
    </source>
</evidence>
<feature type="signal peptide" evidence="9">
    <location>
        <begin position="1"/>
        <end position="34"/>
    </location>
</feature>
<evidence type="ECO:0000256" key="2">
    <source>
        <dbReference type="ARBA" id="ARBA00006175"/>
    </source>
</evidence>
<comment type="similarity">
    <text evidence="2 7">Belongs to the MIP/aquaporin (TC 1.A.8) family.</text>
</comment>
<feature type="chain" id="PRO_5031345861" description="Aquaporin" evidence="9">
    <location>
        <begin position="35"/>
        <end position="411"/>
    </location>
</feature>
<evidence type="ECO:0000256" key="3">
    <source>
        <dbReference type="ARBA" id="ARBA00022448"/>
    </source>
</evidence>
<accession>A0A7S3KXG3</accession>
<evidence type="ECO:0008006" key="11">
    <source>
        <dbReference type="Google" id="ProtNLM"/>
    </source>
</evidence>
<dbReference type="GO" id="GO:0015254">
    <property type="term" value="F:glycerol channel activity"/>
    <property type="evidence" value="ECO:0007669"/>
    <property type="project" value="TreeGrafter"/>
</dbReference>
<dbReference type="InterPro" id="IPR000425">
    <property type="entry name" value="MIP"/>
</dbReference>
<dbReference type="Gene3D" id="1.20.1080.10">
    <property type="entry name" value="Glycerol uptake facilitator protein"/>
    <property type="match status" value="1"/>
</dbReference>
<evidence type="ECO:0000256" key="1">
    <source>
        <dbReference type="ARBA" id="ARBA00004141"/>
    </source>
</evidence>
<evidence type="ECO:0000256" key="7">
    <source>
        <dbReference type="RuleBase" id="RU000477"/>
    </source>
</evidence>
<keyword evidence="5 8" id="KW-1133">Transmembrane helix</keyword>
<dbReference type="Pfam" id="PF00230">
    <property type="entry name" value="MIP"/>
    <property type="match status" value="1"/>
</dbReference>
<feature type="transmembrane region" description="Helical" evidence="8">
    <location>
        <begin position="310"/>
        <end position="334"/>
    </location>
</feature>
<evidence type="ECO:0000256" key="6">
    <source>
        <dbReference type="ARBA" id="ARBA00023136"/>
    </source>
</evidence>
<feature type="transmembrane region" description="Helical" evidence="8">
    <location>
        <begin position="278"/>
        <end position="298"/>
    </location>
</feature>
<dbReference type="PANTHER" id="PTHR43829:SF9">
    <property type="entry name" value="AQUAPORIN-9"/>
    <property type="match status" value="1"/>
</dbReference>
<dbReference type="PANTHER" id="PTHR43829">
    <property type="entry name" value="AQUAPORIN OR AQUAGLYCEROPORIN RELATED"/>
    <property type="match status" value="1"/>
</dbReference>
<keyword evidence="4 7" id="KW-0812">Transmembrane</keyword>
<dbReference type="InterPro" id="IPR023271">
    <property type="entry name" value="Aquaporin-like"/>
</dbReference>
<dbReference type="GO" id="GO:0015250">
    <property type="term" value="F:water channel activity"/>
    <property type="evidence" value="ECO:0007669"/>
    <property type="project" value="TreeGrafter"/>
</dbReference>
<reference evidence="10" key="1">
    <citation type="submission" date="2021-01" db="EMBL/GenBank/DDBJ databases">
        <authorList>
            <person name="Corre E."/>
            <person name="Pelletier E."/>
            <person name="Niang G."/>
            <person name="Scheremetjew M."/>
            <person name="Finn R."/>
            <person name="Kale V."/>
            <person name="Holt S."/>
            <person name="Cochrane G."/>
            <person name="Meng A."/>
            <person name="Brown T."/>
            <person name="Cohen L."/>
        </authorList>
    </citation>
    <scope>NUCLEOTIDE SEQUENCE</scope>
    <source>
        <strain evidence="10">CCMP127</strain>
    </source>
</reference>
<proteinExistence type="inferred from homology"/>
<feature type="transmembrane region" description="Helical" evidence="8">
    <location>
        <begin position="354"/>
        <end position="377"/>
    </location>
</feature>
<gene>
    <name evidence="10" type="ORF">ACOF00016_LOCUS2147</name>
</gene>
<comment type="subcellular location">
    <subcellularLocation>
        <location evidence="1">Membrane</location>
        <topology evidence="1">Multi-pass membrane protein</topology>
    </subcellularLocation>
</comment>
<dbReference type="AlphaFoldDB" id="A0A7S3KXG3"/>
<protein>
    <recommendedName>
        <fullName evidence="11">Aquaporin</fullName>
    </recommendedName>
</protein>
<dbReference type="GO" id="GO:0005886">
    <property type="term" value="C:plasma membrane"/>
    <property type="evidence" value="ECO:0007669"/>
    <property type="project" value="TreeGrafter"/>
</dbReference>
<keyword evidence="6 8" id="KW-0472">Membrane</keyword>
<dbReference type="EMBL" id="HBIM01002460">
    <property type="protein sequence ID" value="CAE0403961.1"/>
    <property type="molecule type" value="Transcribed_RNA"/>
</dbReference>
<evidence type="ECO:0000256" key="8">
    <source>
        <dbReference type="SAM" id="Phobius"/>
    </source>
</evidence>